<evidence type="ECO:0000313" key="1">
    <source>
        <dbReference type="EMBL" id="JAE18910.1"/>
    </source>
</evidence>
<organism evidence="1">
    <name type="scientific">Arundo donax</name>
    <name type="common">Giant reed</name>
    <name type="synonym">Donax arundinaceus</name>
    <dbReference type="NCBI Taxonomy" id="35708"/>
    <lineage>
        <taxon>Eukaryota</taxon>
        <taxon>Viridiplantae</taxon>
        <taxon>Streptophyta</taxon>
        <taxon>Embryophyta</taxon>
        <taxon>Tracheophyta</taxon>
        <taxon>Spermatophyta</taxon>
        <taxon>Magnoliopsida</taxon>
        <taxon>Liliopsida</taxon>
        <taxon>Poales</taxon>
        <taxon>Poaceae</taxon>
        <taxon>PACMAD clade</taxon>
        <taxon>Arundinoideae</taxon>
        <taxon>Arundineae</taxon>
        <taxon>Arundo</taxon>
    </lineage>
</organism>
<dbReference type="EMBL" id="GBRH01178986">
    <property type="protein sequence ID" value="JAE18910.1"/>
    <property type="molecule type" value="Transcribed_RNA"/>
</dbReference>
<proteinExistence type="predicted"/>
<sequence>MASLGLTFAQHPLSYRKGSGPRSTCCCH</sequence>
<protein>
    <submittedName>
        <fullName evidence="1">Uncharacterized protein</fullName>
    </submittedName>
</protein>
<name>A0A0A9G1F3_ARUDO</name>
<reference evidence="1" key="1">
    <citation type="submission" date="2014-09" db="EMBL/GenBank/DDBJ databases">
        <authorList>
            <person name="Magalhaes I.L.F."/>
            <person name="Oliveira U."/>
            <person name="Santos F.R."/>
            <person name="Vidigal T.H.D.A."/>
            <person name="Brescovit A.D."/>
            <person name="Santos A.J."/>
        </authorList>
    </citation>
    <scope>NUCLEOTIDE SEQUENCE</scope>
    <source>
        <tissue evidence="1">Shoot tissue taken approximately 20 cm above the soil surface</tissue>
    </source>
</reference>
<reference evidence="1" key="2">
    <citation type="journal article" date="2015" name="Data Brief">
        <title>Shoot transcriptome of the giant reed, Arundo donax.</title>
        <authorList>
            <person name="Barrero R.A."/>
            <person name="Guerrero F.D."/>
            <person name="Moolhuijzen P."/>
            <person name="Goolsby J.A."/>
            <person name="Tidwell J."/>
            <person name="Bellgard S.E."/>
            <person name="Bellgard M.I."/>
        </authorList>
    </citation>
    <scope>NUCLEOTIDE SEQUENCE</scope>
    <source>
        <tissue evidence="1">Shoot tissue taken approximately 20 cm above the soil surface</tissue>
    </source>
</reference>
<dbReference type="AlphaFoldDB" id="A0A0A9G1F3"/>
<accession>A0A0A9G1F3</accession>